<dbReference type="GO" id="GO:0008168">
    <property type="term" value="F:methyltransferase activity"/>
    <property type="evidence" value="ECO:0007669"/>
    <property type="project" value="UniProtKB-KW"/>
</dbReference>
<dbReference type="Proteomes" id="UP000046947">
    <property type="component" value="Unassembled WGS sequence"/>
</dbReference>
<organism evidence="1 2">
    <name type="scientific">Mycobacterium tuberculosis</name>
    <dbReference type="NCBI Taxonomy" id="1773"/>
    <lineage>
        <taxon>Bacteria</taxon>
        <taxon>Bacillati</taxon>
        <taxon>Actinomycetota</taxon>
        <taxon>Actinomycetes</taxon>
        <taxon>Mycobacteriales</taxon>
        <taxon>Mycobacteriaceae</taxon>
        <taxon>Mycobacterium</taxon>
        <taxon>Mycobacterium tuberculosis complex</taxon>
    </lineage>
</organism>
<dbReference type="EMBL" id="CFOH01001167">
    <property type="protein sequence ID" value="CFE80433.1"/>
    <property type="molecule type" value="Genomic_DNA"/>
</dbReference>
<protein>
    <submittedName>
        <fullName evidence="1">Methyltransferase/methylase</fullName>
    </submittedName>
</protein>
<reference evidence="1 2" key="1">
    <citation type="submission" date="2015-03" db="EMBL/GenBank/DDBJ databases">
        <authorList>
            <consortium name="Pathogen Informatics"/>
        </authorList>
    </citation>
    <scope>NUCLEOTIDE SEQUENCE [LARGE SCALE GENOMIC DNA]</scope>
    <source>
        <strain evidence="1 2">H09601792</strain>
    </source>
</reference>
<proteinExistence type="predicted"/>
<evidence type="ECO:0000313" key="2">
    <source>
        <dbReference type="Proteomes" id="UP000046947"/>
    </source>
</evidence>
<dbReference type="AlphaFoldDB" id="A0A654TTW9"/>
<keyword evidence="1" id="KW-0808">Transferase</keyword>
<gene>
    <name evidence="1" type="ORF">ERS007688_04245</name>
</gene>
<name>A0A654TTW9_MYCTX</name>
<sequence length="63" mass="7255">MALLQPRRVIADEGLLGALRFAGNLLIHRAARRRVLLMRHTFRRHRERLTAVAIVAHKPHVDS</sequence>
<keyword evidence="1" id="KW-0489">Methyltransferase</keyword>
<dbReference type="GO" id="GO:0032259">
    <property type="term" value="P:methylation"/>
    <property type="evidence" value="ECO:0007669"/>
    <property type="project" value="UniProtKB-KW"/>
</dbReference>
<accession>A0A654TTW9</accession>
<evidence type="ECO:0000313" key="1">
    <source>
        <dbReference type="EMBL" id="CFE80433.1"/>
    </source>
</evidence>